<proteinExistence type="predicted"/>
<dbReference type="RefSeq" id="WP_285274050.1">
    <property type="nucleotide sequence ID" value="NZ_JASNVW010000004.1"/>
</dbReference>
<evidence type="ECO:0000313" key="2">
    <source>
        <dbReference type="Proteomes" id="UP001529235"/>
    </source>
</evidence>
<dbReference type="Proteomes" id="UP001529235">
    <property type="component" value="Unassembled WGS sequence"/>
</dbReference>
<name>A0ABD4ZAF6_9CREN</name>
<dbReference type="EMBL" id="JASNVW010000004">
    <property type="protein sequence ID" value="MDK6029063.1"/>
    <property type="molecule type" value="Genomic_DNA"/>
</dbReference>
<comment type="caution">
    <text evidence="1">The sequence shown here is derived from an EMBL/GenBank/DDBJ whole genome shotgun (WGS) entry which is preliminary data.</text>
</comment>
<accession>A0ABD4ZAF6</accession>
<keyword evidence="2" id="KW-1185">Reference proteome</keyword>
<sequence>MTQEAKYMSLNKNLPPQFIVLAILAKHNALTISQLYSIIKNLKCNEISFERTTIKELIDDVNVLHVLGLIKEFNGVYTLTEKGKAVIEKVNQSIKCSSYV</sequence>
<evidence type="ECO:0008006" key="3">
    <source>
        <dbReference type="Google" id="ProtNLM"/>
    </source>
</evidence>
<dbReference type="AlphaFoldDB" id="A0ABD4ZAF6"/>
<protein>
    <recommendedName>
        <fullName evidence="3">ArnR1-like winged helix-turn-helix domain-containing protein</fullName>
    </recommendedName>
</protein>
<reference evidence="1 2" key="1">
    <citation type="submission" date="2023-05" db="EMBL/GenBank/DDBJ databases">
        <title>A new hyperthermophilic archaea 'Ignisphaera cupida' sp. nov. and description of the family 'Ignisphaeraceae' fam. nov.</title>
        <authorList>
            <person name="Podosokorskaya O.A."/>
            <person name="Elcheninov A.G."/>
            <person name="Klukina A."/>
            <person name="Merkel A.Y."/>
        </authorList>
    </citation>
    <scope>NUCLEOTIDE SEQUENCE [LARGE SCALE GENOMIC DNA]</scope>
    <source>
        <strain evidence="1 2">4213-co</strain>
    </source>
</reference>
<dbReference type="InterPro" id="IPR036390">
    <property type="entry name" value="WH_DNA-bd_sf"/>
</dbReference>
<evidence type="ECO:0000313" key="1">
    <source>
        <dbReference type="EMBL" id="MDK6029063.1"/>
    </source>
</evidence>
<organism evidence="1 2">
    <name type="scientific">Ignisphaera cupida</name>
    <dbReference type="NCBI Taxonomy" id="3050454"/>
    <lineage>
        <taxon>Archaea</taxon>
        <taxon>Thermoproteota</taxon>
        <taxon>Thermoprotei</taxon>
        <taxon>Desulfurococcales</taxon>
        <taxon>Desulfurococcaceae</taxon>
        <taxon>Ignisphaera</taxon>
    </lineage>
</organism>
<dbReference type="SUPFAM" id="SSF46785">
    <property type="entry name" value="Winged helix' DNA-binding domain"/>
    <property type="match status" value="1"/>
</dbReference>
<gene>
    <name evidence="1" type="ORF">QPL79_06775</name>
</gene>